<proteinExistence type="predicted"/>
<feature type="transmembrane region" description="Helical" evidence="2">
    <location>
        <begin position="151"/>
        <end position="170"/>
    </location>
</feature>
<feature type="chain" id="PRO_5013163123" description="MFS transporter" evidence="3">
    <location>
        <begin position="31"/>
        <end position="1327"/>
    </location>
</feature>
<dbReference type="Proteomes" id="UP000193377">
    <property type="component" value="Unassembled WGS sequence"/>
</dbReference>
<feature type="transmembrane region" description="Helical" evidence="2">
    <location>
        <begin position="588"/>
        <end position="606"/>
    </location>
</feature>
<keyword evidence="2" id="KW-0812">Transmembrane</keyword>
<feature type="compositionally biased region" description="Low complexity" evidence="1">
    <location>
        <begin position="1242"/>
        <end position="1277"/>
    </location>
</feature>
<feature type="compositionally biased region" description="Polar residues" evidence="1">
    <location>
        <begin position="1162"/>
        <end position="1187"/>
    </location>
</feature>
<organism evidence="4 5">
    <name type="scientific">Bifidobacterium adolescentis</name>
    <dbReference type="NCBI Taxonomy" id="1680"/>
    <lineage>
        <taxon>Bacteria</taxon>
        <taxon>Bacillati</taxon>
        <taxon>Actinomycetota</taxon>
        <taxon>Actinomycetes</taxon>
        <taxon>Bifidobacteriales</taxon>
        <taxon>Bifidobacteriaceae</taxon>
        <taxon>Bifidobacterium</taxon>
    </lineage>
</organism>
<feature type="compositionally biased region" description="Basic and acidic residues" evidence="1">
    <location>
        <begin position="1199"/>
        <end position="1211"/>
    </location>
</feature>
<accession>A0A1X2YR30</accession>
<keyword evidence="2" id="KW-0472">Membrane</keyword>
<evidence type="ECO:0000256" key="2">
    <source>
        <dbReference type="SAM" id="Phobius"/>
    </source>
</evidence>
<feature type="region of interest" description="Disordered" evidence="1">
    <location>
        <begin position="1160"/>
        <end position="1327"/>
    </location>
</feature>
<evidence type="ECO:0000313" key="5">
    <source>
        <dbReference type="Proteomes" id="UP000193377"/>
    </source>
</evidence>
<feature type="region of interest" description="Disordered" evidence="1">
    <location>
        <begin position="446"/>
        <end position="465"/>
    </location>
</feature>
<feature type="transmembrane region" description="Helical" evidence="2">
    <location>
        <begin position="660"/>
        <end position="683"/>
    </location>
</feature>
<gene>
    <name evidence="4" type="ORF">B0487_2104</name>
</gene>
<feature type="transmembrane region" description="Helical" evidence="2">
    <location>
        <begin position="689"/>
        <end position="707"/>
    </location>
</feature>
<keyword evidence="2" id="KW-1133">Transmembrane helix</keyword>
<feature type="region of interest" description="Disordered" evidence="1">
    <location>
        <begin position="988"/>
        <end position="1065"/>
    </location>
</feature>
<comment type="caution">
    <text evidence="4">The sequence shown here is derived from an EMBL/GenBank/DDBJ whole genome shotgun (WGS) entry which is preliminary data.</text>
</comment>
<feature type="transmembrane region" description="Helical" evidence="2">
    <location>
        <begin position="559"/>
        <end position="581"/>
    </location>
</feature>
<feature type="compositionally biased region" description="Pro residues" evidence="1">
    <location>
        <begin position="1014"/>
        <end position="1023"/>
    </location>
</feature>
<evidence type="ECO:0000313" key="4">
    <source>
        <dbReference type="EMBL" id="OSG84617.1"/>
    </source>
</evidence>
<protein>
    <recommendedName>
        <fullName evidence="6">MFS transporter</fullName>
    </recommendedName>
</protein>
<keyword evidence="3" id="KW-0732">Signal</keyword>
<evidence type="ECO:0000256" key="1">
    <source>
        <dbReference type="SAM" id="MobiDB-lite"/>
    </source>
</evidence>
<dbReference type="RefSeq" id="WP_143240667.1">
    <property type="nucleotide sequence ID" value="NZ_LNKD01000008.1"/>
</dbReference>
<feature type="transmembrane region" description="Helical" evidence="2">
    <location>
        <begin position="626"/>
        <end position="648"/>
    </location>
</feature>
<feature type="compositionally biased region" description="Low complexity" evidence="1">
    <location>
        <begin position="1045"/>
        <end position="1057"/>
    </location>
</feature>
<feature type="signal peptide" evidence="3">
    <location>
        <begin position="1"/>
        <end position="30"/>
    </location>
</feature>
<evidence type="ECO:0008006" key="6">
    <source>
        <dbReference type="Google" id="ProtNLM"/>
    </source>
</evidence>
<dbReference type="EMBL" id="LNKD01000008">
    <property type="protein sequence ID" value="OSG84617.1"/>
    <property type="molecule type" value="Genomic_DNA"/>
</dbReference>
<sequence length="1327" mass="141699">MKRAGRRNLLVILMLCVVMTLFVLPSSVFAAQVNDSTTTITCANGGTDSATSDISSCLPSGRWGNYVGEITSRTEPYSGSDVAGWFSNVKQTISSQTHIVLPNILMQLTQVCWSSALSISQFAASFEPMKQAGANIDSAVSTMVTSLMDGGIPATIAVLGIVAWVGAAGFQIGTVKETSKRIVIMVLCFASITMLGAGAAKTGKNATEPATGSPWWVVQTINNTINKLSVNLDLDGMADSDKNMMSYHHAANGAKTNCQDYLYFMHQAYDEQAKSNGNQDTSNVTKAINRIWEETSLRSFVTMQYGNPQTTGTSSFRIAENARQGYCHVLEMKANTNTTIQKDLTNKAMALRISDQRAKWLFSVDGWVDPRNPYFTDKPLERENATYLSRAGVFWETCGTKRNQEIYARAGWATLINNLGDTGTKNIKNGSTKVRVKIDDLDNVKPTNGGKGVMDAKQNGSEDETIQQTTSVCQTILKQGSVIFSRSTDINKEDDGTYKDQQNDTNWGDSATVGWRFDVPNVSGTWSEANLRDAQDDSTVTGGAKKTIDYMYGNNNVDTLGACGTLIGGIVNLVVWGLLSLVLILTKLMLIMMALFLVVTFLVQAFPIGEKPKNALKNWATYTCQLSMVGALYGALGTLATFICGLTLKFTSASSGSFTYQLIAGLSPVLALAAIGMFCSKVLKCGNPFSVNALMGMAGGTAMASGLRKGMHMIGQYRMIRAMRGGFRRGGNGVGRLSTNGTGAGMAHNGARQSETVLSKMSRAQQDSLSQGDRNLMNRNAKEFEAIQTRGRGSKNWARMDKSTVRGSLAGAKLHFEDSTGKFKGRLNKAVSKFHGEDNTEAFAHSIAQRHPGMSLNDVQRKAQRMNHLNNAGRKLQGAARVAGAGAAMAGAGLAFAARAAKSAPLRNVAARGAKVAAKAAVAGALFSNPITAPLGLIAAGKLAADRNLHHGLAVGAGAAMDKIRDIRNAAPGSMRERDQWRRDVLGMANGDAPLSSPFSGAGDGGSDNGNSPMPSPSAPNPDVPTQTGGVGGASPIPTDAQTETIPIGAPTGPIPADAQGQQTPVLTEQSAFNQVREGMMADFTNNQHMSQEDAEQAFQEAVASGEVDDSVQAYMSQNNQSPIENVTAQPEMNANQPVYNTETGEIVGETLPSGTMDAAVSSASTWQKATDNATPMPESVNNSLQQAYMRENPVQQSPEEHLRMAQEEWTRTTGLPSDMMPASAERAMNPNGIQPSREFTVDSGQTQQQGSVQAQAPRQQSQPQPQAQVRQQPSVRMQPPTTPSPTVKQPVDANPSNLTGFPSVGNLHMKKPPTGGQPTPKPPFMK</sequence>
<reference evidence="4 5" key="1">
    <citation type="journal article" date="2016" name="Sci. Rep.">
        <title>Evaluation of genetic diversity among strains of the human gut commensal Bifidobacterium adolescentis.</title>
        <authorList>
            <person name="Duranti S."/>
            <person name="Milani C."/>
            <person name="Lugli G.A."/>
            <person name="Mancabelli L."/>
            <person name="Turroni F."/>
            <person name="Ferrario C."/>
            <person name="Mangifesta M."/>
            <person name="Viappiani A."/>
            <person name="Sanchez B."/>
            <person name="Margolles A."/>
            <person name="van Sinderen D."/>
            <person name="Ventura M."/>
        </authorList>
    </citation>
    <scope>NUCLEOTIDE SEQUENCE [LARGE SCALE GENOMIC DNA]</scope>
    <source>
        <strain evidence="4 5">487B</strain>
    </source>
</reference>
<evidence type="ECO:0000256" key="3">
    <source>
        <dbReference type="SAM" id="SignalP"/>
    </source>
</evidence>
<name>A0A1X2YR30_BIFAD</name>